<gene>
    <name evidence="2" type="ordered locus">BcerKBAB4_5346</name>
</gene>
<feature type="transmembrane region" description="Helical" evidence="1">
    <location>
        <begin position="12"/>
        <end position="29"/>
    </location>
</feature>
<dbReference type="KEGG" id="bwe:BcerKBAB4_5346"/>
<dbReference type="AlphaFoldDB" id="A9VVM5"/>
<feature type="transmembrane region" description="Helical" evidence="1">
    <location>
        <begin position="35"/>
        <end position="54"/>
    </location>
</feature>
<organism evidence="2 3">
    <name type="scientific">Bacillus mycoides (strain KBAB4)</name>
    <name type="common">Bacillus weihenstephanensis</name>
    <dbReference type="NCBI Taxonomy" id="315730"/>
    <lineage>
        <taxon>Bacteria</taxon>
        <taxon>Bacillati</taxon>
        <taxon>Bacillota</taxon>
        <taxon>Bacilli</taxon>
        <taxon>Bacillales</taxon>
        <taxon>Bacillaceae</taxon>
        <taxon>Bacillus</taxon>
        <taxon>Bacillus cereus group</taxon>
    </lineage>
</organism>
<proteinExistence type="predicted"/>
<evidence type="ECO:0000256" key="1">
    <source>
        <dbReference type="SAM" id="Phobius"/>
    </source>
</evidence>
<keyword evidence="1" id="KW-0472">Membrane</keyword>
<evidence type="ECO:0000313" key="2">
    <source>
        <dbReference type="EMBL" id="ABY46840.1"/>
    </source>
</evidence>
<geneLocation type="plasmid" evidence="2 3">
    <name>pBWB403</name>
</geneLocation>
<dbReference type="Proteomes" id="UP000002154">
    <property type="component" value="Plasmid pBWB403"/>
</dbReference>
<reference evidence="2 3" key="1">
    <citation type="journal article" date="2008" name="Chem. Biol. Interact.">
        <title>Extending the Bacillus cereus group genomics to putative food-borne pathogens of different toxicity.</title>
        <authorList>
            <person name="Lapidus A."/>
            <person name="Goltsman E."/>
            <person name="Auger S."/>
            <person name="Galleron N."/>
            <person name="Segurens B."/>
            <person name="Dossat C."/>
            <person name="Land M.L."/>
            <person name="Broussolle V."/>
            <person name="Brillard J."/>
            <person name="Guinebretiere M.H."/>
            <person name="Sanchis V."/>
            <person name="Nguen-The C."/>
            <person name="Lereclus D."/>
            <person name="Richardson P."/>
            <person name="Wincker P."/>
            <person name="Weissenbach J."/>
            <person name="Ehrlich S.D."/>
            <person name="Sorokin A."/>
        </authorList>
    </citation>
    <scope>NUCLEOTIDE SEQUENCE [LARGE SCALE GENOMIC DNA]</scope>
    <source>
        <strain evidence="3">KBAB4</strain>
        <plasmid evidence="2 3">pBWB403</plasmid>
    </source>
</reference>
<keyword evidence="2" id="KW-0614">Plasmid</keyword>
<dbReference type="EMBL" id="CP000906">
    <property type="protein sequence ID" value="ABY46840.1"/>
    <property type="molecule type" value="Genomic_DNA"/>
</dbReference>
<protein>
    <submittedName>
        <fullName evidence="2">Uncharacterized protein</fullName>
    </submittedName>
</protein>
<name>A9VVM5_BACMK</name>
<keyword evidence="1" id="KW-1133">Transmembrane helix</keyword>
<sequence>MNTIMSDKNKVRYLLMTALVFLLITRIIGNPIAGGLAVVFAIAVACAVFTERIGRKRRQ</sequence>
<dbReference type="HOGENOM" id="CLU_205704_0_0_9"/>
<keyword evidence="1" id="KW-0812">Transmembrane</keyword>
<accession>A9VVM5</accession>
<evidence type="ECO:0000313" key="3">
    <source>
        <dbReference type="Proteomes" id="UP000002154"/>
    </source>
</evidence>